<dbReference type="Gene3D" id="1.20.120.1080">
    <property type="match status" value="1"/>
</dbReference>
<feature type="region of interest" description="Disordered" evidence="3">
    <location>
        <begin position="335"/>
        <end position="371"/>
    </location>
</feature>
<evidence type="ECO:0000256" key="3">
    <source>
        <dbReference type="SAM" id="MobiDB-lite"/>
    </source>
</evidence>
<dbReference type="InterPro" id="IPR014001">
    <property type="entry name" value="Helicase_ATP-bd"/>
</dbReference>
<evidence type="ECO:0000259" key="4">
    <source>
        <dbReference type="PROSITE" id="PS51192"/>
    </source>
</evidence>
<feature type="region of interest" description="Disordered" evidence="3">
    <location>
        <begin position="118"/>
        <end position="139"/>
    </location>
</feature>
<dbReference type="Pfam" id="PF00271">
    <property type="entry name" value="Helicase_C"/>
    <property type="match status" value="1"/>
</dbReference>
<sequence>MGRALGRVTAKTPVARPQDGDVARSPAVPGSRDTGPTTTRGSRPQFLRFWRMAPIRSSGQWITPKATCLLTTYAGLVGMQARVQGAWSPELIRRAHRHFDKHRFDNYTDWLDRETRKRNRQEGKHIGHGFQVPQPPHPPRPVRPFYVTEQSMTSGLMVTRKYNQLESNYQTVATRSDAHHYPNYIDVKDSDHYKDHRRRNCHCEPARWVVDPKLRAAVTDREVEQRLRAERGETRSYPDPDILGILFGEDVKPQKETFKQLNVDLSCVDLPHQEGGPVKGRQKFLERKNFMPEPVPPPEEVEAEMARSGWKWCKEERKLLDTTAAWSEEKAQLHRSQSLPQGLAGPSLLPGANGAPASPFHGLATRRFGEDSGWDGRMRGSLLARRNWAGTAPDKDSDGTASRLFLAAGLQTLSALRTLEQVGARTPRNWSCEKRAREEAPGPDLDAVEMNVDTMEATLDERRVLPQYSALGEKREALPAYKQRSQVVTAVKDSQVVLLSGETGCGKSTQVPQLILDAAPEAKILVMQPRRIAATTLAERIAKERCQPLGVDVGYQVPNGGRAEHARLVFCTLGVFRRRLLKDPDLTGITHVIFDEVHERDKLADFNMIVVRDLLARRTDLRLMLMSATLQMDTFERYFEGAAKVKIPGRVFPVNELYLDEVAATLYKQPMFRSWLGPGILCGGIDIPAGAEGDWNERAWKTIVFKNTKPEDRDSLWGLREKGLEGQMTAPMSRARLVDGLRKHDVLQQSGLAFDYPIIEALILHIDRMYKDAQKAAAGEEEKVAGTILVFLPGWGDIDTLQKRLAQNFDPKRFKILPLHSQVTPQQQQEIFEPAPPGIRKIVLTTNIAEASITVEGTEFVIDCARAKELSYDPYLKVGTLTTSWISKASAKQRAGRAGRTQGGLCFHLFCRERYNKVDDFLPPELLRSPLEDSALTAKLMLLQMGSEEKVSEFLSKAPDPPEKLAIENSMQLLVELGALTKGEQLTTLGEHLTKSPLPPRLAKTVLWAILLGCLDDALCVVAAAGGFFRDPVRMGGLDREQAQALKRDLAKPHNSDHGCLLNAMVGYTDASNQQAFCDKWQLNQSIMRLIRDQQNRLYTECQENKTDSFANRHRGNFPLLMAVLCAGIFPNVARRNGGSDFFEAQGGKVEARPHGTSAYVPSAPNEWVLFQELSQMESSYRMKLVSPVTPLQMLLLGGQGPLKKEGKGGGKGQVSVSLLDGWVKFRTDEATADQVQKIRAALQTAFQSFCANPDKIPSQVTLTILDEVAALLGEASGEGATGGLKRAASWSAEGAEWRGGPASRLTPKMPGKGSWKGGKDSFKGGGKNSFKGGWKGGKGW</sequence>
<dbReference type="Pfam" id="PF21010">
    <property type="entry name" value="HA2_C"/>
    <property type="match status" value="1"/>
</dbReference>
<dbReference type="SUPFAM" id="SSF52540">
    <property type="entry name" value="P-loop containing nucleoside triphosphate hydrolases"/>
    <property type="match status" value="1"/>
</dbReference>
<feature type="region of interest" description="Disordered" evidence="3">
    <location>
        <begin position="1"/>
        <end position="45"/>
    </location>
</feature>
<dbReference type="GO" id="GO:0005524">
    <property type="term" value="F:ATP binding"/>
    <property type="evidence" value="ECO:0007669"/>
    <property type="project" value="UniProtKB-KW"/>
</dbReference>
<dbReference type="InterPro" id="IPR011545">
    <property type="entry name" value="DEAD/DEAH_box_helicase_dom"/>
</dbReference>
<feature type="domain" description="Helicase ATP-binding" evidence="4">
    <location>
        <begin position="488"/>
        <end position="648"/>
    </location>
</feature>
<name>A0AA36J2D4_9DINO</name>
<keyword evidence="7" id="KW-1185">Reference proteome</keyword>
<evidence type="ECO:0000256" key="2">
    <source>
        <dbReference type="ARBA" id="ARBA00022840"/>
    </source>
</evidence>
<evidence type="ECO:0000313" key="6">
    <source>
        <dbReference type="EMBL" id="CAJ1397243.1"/>
    </source>
</evidence>
<dbReference type="PROSITE" id="PS51194">
    <property type="entry name" value="HELICASE_CTER"/>
    <property type="match status" value="1"/>
</dbReference>
<keyword evidence="2" id="KW-0067">ATP-binding</keyword>
<feature type="domain" description="Helicase C-terminal" evidence="5">
    <location>
        <begin position="765"/>
        <end position="942"/>
    </location>
</feature>
<dbReference type="GO" id="GO:0003723">
    <property type="term" value="F:RNA binding"/>
    <property type="evidence" value="ECO:0007669"/>
    <property type="project" value="TreeGrafter"/>
</dbReference>
<evidence type="ECO:0000256" key="1">
    <source>
        <dbReference type="ARBA" id="ARBA00022741"/>
    </source>
</evidence>
<reference evidence="6" key="1">
    <citation type="submission" date="2023-08" db="EMBL/GenBank/DDBJ databases">
        <authorList>
            <person name="Chen Y."/>
            <person name="Shah S."/>
            <person name="Dougan E. K."/>
            <person name="Thang M."/>
            <person name="Chan C."/>
        </authorList>
    </citation>
    <scope>NUCLEOTIDE SEQUENCE</scope>
</reference>
<dbReference type="PROSITE" id="PS51192">
    <property type="entry name" value="HELICASE_ATP_BIND_1"/>
    <property type="match status" value="1"/>
</dbReference>
<dbReference type="InterPro" id="IPR001650">
    <property type="entry name" value="Helicase_C-like"/>
</dbReference>
<dbReference type="EMBL" id="CAUJNA010003260">
    <property type="protein sequence ID" value="CAJ1397243.1"/>
    <property type="molecule type" value="Genomic_DNA"/>
</dbReference>
<dbReference type="CDD" id="cd17917">
    <property type="entry name" value="DEXHc_RHA-like"/>
    <property type="match status" value="1"/>
</dbReference>
<dbReference type="InterPro" id="IPR011709">
    <property type="entry name" value="DEAD-box_helicase_OB_fold"/>
</dbReference>
<organism evidence="6 7">
    <name type="scientific">Effrenium voratum</name>
    <dbReference type="NCBI Taxonomy" id="2562239"/>
    <lineage>
        <taxon>Eukaryota</taxon>
        <taxon>Sar</taxon>
        <taxon>Alveolata</taxon>
        <taxon>Dinophyceae</taxon>
        <taxon>Suessiales</taxon>
        <taxon>Symbiodiniaceae</taxon>
        <taxon>Effrenium</taxon>
    </lineage>
</organism>
<dbReference type="PANTHER" id="PTHR18934">
    <property type="entry name" value="ATP-DEPENDENT RNA HELICASE"/>
    <property type="match status" value="1"/>
</dbReference>
<dbReference type="CDD" id="cd18791">
    <property type="entry name" value="SF2_C_RHA"/>
    <property type="match status" value="1"/>
</dbReference>
<dbReference type="InterPro" id="IPR027417">
    <property type="entry name" value="P-loop_NTPase"/>
</dbReference>
<protein>
    <submittedName>
        <fullName evidence="6">Uncharacterized protein</fullName>
    </submittedName>
</protein>
<evidence type="ECO:0000313" key="7">
    <source>
        <dbReference type="Proteomes" id="UP001178507"/>
    </source>
</evidence>
<feature type="compositionally biased region" description="Gly residues" evidence="3">
    <location>
        <begin position="1324"/>
        <end position="1341"/>
    </location>
</feature>
<dbReference type="Gene3D" id="3.40.50.300">
    <property type="entry name" value="P-loop containing nucleotide triphosphate hydrolases"/>
    <property type="match status" value="2"/>
</dbReference>
<dbReference type="InterPro" id="IPR007502">
    <property type="entry name" value="Helicase-assoc_dom"/>
</dbReference>
<dbReference type="Pfam" id="PF00270">
    <property type="entry name" value="DEAD"/>
    <property type="match status" value="1"/>
</dbReference>
<keyword evidence="1" id="KW-0547">Nucleotide-binding</keyword>
<dbReference type="SMART" id="SM00847">
    <property type="entry name" value="HA2"/>
    <property type="match status" value="1"/>
</dbReference>
<dbReference type="SMART" id="SM00487">
    <property type="entry name" value="DEXDc"/>
    <property type="match status" value="1"/>
</dbReference>
<feature type="region of interest" description="Disordered" evidence="3">
    <location>
        <begin position="1296"/>
        <end position="1341"/>
    </location>
</feature>
<dbReference type="SMART" id="SM00490">
    <property type="entry name" value="HELICc"/>
    <property type="match status" value="1"/>
</dbReference>
<evidence type="ECO:0000259" key="5">
    <source>
        <dbReference type="PROSITE" id="PS51194"/>
    </source>
</evidence>
<proteinExistence type="predicted"/>
<accession>A0AA36J2D4</accession>
<comment type="caution">
    <text evidence="6">The sequence shown here is derived from an EMBL/GenBank/DDBJ whole genome shotgun (WGS) entry which is preliminary data.</text>
</comment>
<gene>
    <name evidence="6" type="ORF">EVOR1521_LOCUS21295</name>
</gene>
<dbReference type="GO" id="GO:0004386">
    <property type="term" value="F:helicase activity"/>
    <property type="evidence" value="ECO:0007669"/>
    <property type="project" value="TreeGrafter"/>
</dbReference>
<dbReference type="Pfam" id="PF07717">
    <property type="entry name" value="OB_NTP_bind"/>
    <property type="match status" value="1"/>
</dbReference>
<dbReference type="PANTHER" id="PTHR18934:SF213">
    <property type="entry name" value="3'-5' RNA HELICASE YTHDC2"/>
    <property type="match status" value="1"/>
</dbReference>
<dbReference type="Proteomes" id="UP001178507">
    <property type="component" value="Unassembled WGS sequence"/>
</dbReference>